<protein>
    <submittedName>
        <fullName evidence="2">Uncharacterized protein</fullName>
    </submittedName>
</protein>
<organism evidence="2 3">
    <name type="scientific">Capnocytophaga cynodegmi</name>
    <dbReference type="NCBI Taxonomy" id="28189"/>
    <lineage>
        <taxon>Bacteria</taxon>
        <taxon>Pseudomonadati</taxon>
        <taxon>Bacteroidota</taxon>
        <taxon>Flavobacteriia</taxon>
        <taxon>Flavobacteriales</taxon>
        <taxon>Flavobacteriaceae</taxon>
        <taxon>Capnocytophaga</taxon>
    </lineage>
</organism>
<evidence type="ECO:0000313" key="3">
    <source>
        <dbReference type="Proteomes" id="UP000038055"/>
    </source>
</evidence>
<keyword evidence="1" id="KW-0472">Membrane</keyword>
<keyword evidence="3" id="KW-1185">Reference proteome</keyword>
<feature type="transmembrane region" description="Helical" evidence="1">
    <location>
        <begin position="6"/>
        <end position="22"/>
    </location>
</feature>
<gene>
    <name evidence="2" type="ORF">CCYN2B_40159</name>
</gene>
<reference evidence="3" key="1">
    <citation type="submission" date="2015-01" db="EMBL/GenBank/DDBJ databases">
        <authorList>
            <person name="MANFREDI Pablo"/>
        </authorList>
    </citation>
    <scope>NUCLEOTIDE SEQUENCE [LARGE SCALE GENOMIC DNA]</scope>
    <source>
        <strain evidence="3">Ccyn2B</strain>
    </source>
</reference>
<keyword evidence="1" id="KW-1133">Transmembrane helix</keyword>
<dbReference type="Proteomes" id="UP000038055">
    <property type="component" value="Unassembled WGS sequence"/>
</dbReference>
<proteinExistence type="predicted"/>
<evidence type="ECO:0000256" key="1">
    <source>
        <dbReference type="SAM" id="Phobius"/>
    </source>
</evidence>
<name>A0A0B7HED7_9FLAO</name>
<sequence length="65" mass="7871">MDTFIIILGFVISFFVGICFLLRQRKLNTWVNRFDLYLFFIIVCLWYFAVIPFVVYYNDTKALTK</sequence>
<accession>A0A0B7HED7</accession>
<feature type="transmembrane region" description="Helical" evidence="1">
    <location>
        <begin position="34"/>
        <end position="57"/>
    </location>
</feature>
<evidence type="ECO:0000313" key="2">
    <source>
        <dbReference type="EMBL" id="CEN37620.1"/>
    </source>
</evidence>
<dbReference type="AlphaFoldDB" id="A0A0B7HED7"/>
<dbReference type="EMBL" id="CDOD01000034">
    <property type="protein sequence ID" value="CEN37620.1"/>
    <property type="molecule type" value="Genomic_DNA"/>
</dbReference>
<keyword evidence="1" id="KW-0812">Transmembrane</keyword>